<evidence type="ECO:0000313" key="3">
    <source>
        <dbReference type="Proteomes" id="UP000275076"/>
    </source>
</evidence>
<reference evidence="2 3" key="1">
    <citation type="submission" date="2018-10" db="EMBL/GenBank/DDBJ databases">
        <title>Draft genome sequence of Bacillus salarius IM0101, isolated from a hypersaline soil in Inner Mongolia, China.</title>
        <authorList>
            <person name="Yamprayoonswat W."/>
            <person name="Boonvisut S."/>
            <person name="Jumpathong W."/>
            <person name="Sittihan S."/>
            <person name="Ruangsuj P."/>
            <person name="Wanthongcharoen S."/>
            <person name="Thongpramul N."/>
            <person name="Pimmason S."/>
            <person name="Yu B."/>
            <person name="Yasawong M."/>
        </authorList>
    </citation>
    <scope>NUCLEOTIDE SEQUENCE [LARGE SCALE GENOMIC DNA]</scope>
    <source>
        <strain evidence="2 3">IM0101</strain>
    </source>
</reference>
<keyword evidence="3" id="KW-1185">Reference proteome</keyword>
<evidence type="ECO:0000313" key="2">
    <source>
        <dbReference type="EMBL" id="RSL30585.1"/>
    </source>
</evidence>
<gene>
    <name evidence="2" type="ORF">D7Z54_25475</name>
</gene>
<protein>
    <submittedName>
        <fullName evidence="2">NERD domain-containing protein</fullName>
    </submittedName>
</protein>
<comment type="caution">
    <text evidence="2">The sequence shown here is derived from an EMBL/GenBank/DDBJ whole genome shotgun (WGS) entry which is preliminary data.</text>
</comment>
<proteinExistence type="predicted"/>
<dbReference type="PROSITE" id="PS50965">
    <property type="entry name" value="NERD"/>
    <property type="match status" value="1"/>
</dbReference>
<dbReference type="Proteomes" id="UP000275076">
    <property type="component" value="Unassembled WGS sequence"/>
</dbReference>
<accession>A0A428MWN2</accession>
<name>A0A428MWN2_9BACI</name>
<organism evidence="2 3">
    <name type="scientific">Salibacterium salarium</name>
    <dbReference type="NCBI Taxonomy" id="284579"/>
    <lineage>
        <taxon>Bacteria</taxon>
        <taxon>Bacillati</taxon>
        <taxon>Bacillota</taxon>
        <taxon>Bacilli</taxon>
        <taxon>Bacillales</taxon>
        <taxon>Bacillaceae</taxon>
    </lineage>
</organism>
<feature type="domain" description="NERD" evidence="1">
    <location>
        <begin position="27"/>
        <end position="143"/>
    </location>
</feature>
<dbReference type="RefSeq" id="WP_125560398.1">
    <property type="nucleotide sequence ID" value="NZ_RBVX01000035.1"/>
</dbReference>
<dbReference type="Pfam" id="PF08378">
    <property type="entry name" value="NERD"/>
    <property type="match status" value="1"/>
</dbReference>
<evidence type="ECO:0000259" key="1">
    <source>
        <dbReference type="PROSITE" id="PS50965"/>
    </source>
</evidence>
<dbReference type="OrthoDB" id="5782056at2"/>
<sequence length="213" mass="25218">MVLFQRIFKQKDEDKEFRQNQKKPKMVTKKSKWAVAEAQLDRLPNDFKIFRSVMMNNPDKGSRHSKLDYVILSPYGIFTIKMNETKGVVKAEENQKTWTIDKHTEIPNPFIEINQHIEGLQHLLDSPSYQDYFISIVSFQEKSTFDIAPSFRKIASNELIVTEEELLEYIHRKIFVARFQFSLPLLNEESLDYIYHSLKSYQNVKGSNIKEKY</sequence>
<dbReference type="InterPro" id="IPR011528">
    <property type="entry name" value="NERD"/>
</dbReference>
<dbReference type="EMBL" id="RBVX01000035">
    <property type="protein sequence ID" value="RSL30585.1"/>
    <property type="molecule type" value="Genomic_DNA"/>
</dbReference>
<dbReference type="AlphaFoldDB" id="A0A428MWN2"/>